<accession>A0A2R5GFF5</accession>
<feature type="region of interest" description="Disordered" evidence="1">
    <location>
        <begin position="1"/>
        <end position="233"/>
    </location>
</feature>
<gene>
    <name evidence="2" type="ORF">FCC1311_032042</name>
</gene>
<feature type="region of interest" description="Disordered" evidence="1">
    <location>
        <begin position="311"/>
        <end position="347"/>
    </location>
</feature>
<proteinExistence type="predicted"/>
<feature type="compositionally biased region" description="Gly residues" evidence="1">
    <location>
        <begin position="1"/>
        <end position="20"/>
    </location>
</feature>
<comment type="caution">
    <text evidence="2">The sequence shown here is derived from an EMBL/GenBank/DDBJ whole genome shotgun (WGS) entry which is preliminary data.</text>
</comment>
<feature type="compositionally biased region" description="Polar residues" evidence="1">
    <location>
        <begin position="146"/>
        <end position="155"/>
    </location>
</feature>
<feature type="compositionally biased region" description="Low complexity" evidence="1">
    <location>
        <begin position="194"/>
        <end position="207"/>
    </location>
</feature>
<feature type="compositionally biased region" description="Polar residues" evidence="1">
    <location>
        <begin position="41"/>
        <end position="58"/>
    </location>
</feature>
<evidence type="ECO:0000313" key="3">
    <source>
        <dbReference type="Proteomes" id="UP000241890"/>
    </source>
</evidence>
<feature type="compositionally biased region" description="Low complexity" evidence="1">
    <location>
        <begin position="319"/>
        <end position="335"/>
    </location>
</feature>
<evidence type="ECO:0000256" key="1">
    <source>
        <dbReference type="SAM" id="MobiDB-lite"/>
    </source>
</evidence>
<dbReference type="InParanoid" id="A0A2R5GFF5"/>
<protein>
    <recommendedName>
        <fullName evidence="4">PH domain-containing protein</fullName>
    </recommendedName>
</protein>
<feature type="compositionally biased region" description="Low complexity" evidence="1">
    <location>
        <begin position="59"/>
        <end position="104"/>
    </location>
</feature>
<feature type="compositionally biased region" description="Low complexity" evidence="1">
    <location>
        <begin position="116"/>
        <end position="131"/>
    </location>
</feature>
<sequence length="578" mass="61883">MHNTGGGYGNAPSSGYGGANGASYGAQTYGSAYGGPGAQPPSAQTYSGAPQASWQAPESSYSTSSSSNAYSSSPPGQQQQPFTYQQDSFGSPSPSLPQGSQYGSTSSSFAGPNYPGSSTSSGYHGSSMSSGYINPQQNPGYAAPSSYGSSFTSAQGPPSMSSPPLGPPSSSSSSSMQGFDASSSSYTPAYTGYSSSPGLGPQQPGPQTMYQQAHQPPPQPVSRDILASFDPLGAGTGASEEVSLSSIIGRLNRLAQRGVLSQGEYSALQVLTAHDARRVQNALNKLEHFDDRSDVTTIAYSYDNMTARRAAEQSKREQTAFQQRASARATAASLAEQEKQRREAALAATKAKKDLGIESDEESDTMSAAGEAFETETIVDSDEERRQDKMTASRMQARIDAENALKSAPHPCAGGFKDSIPSSFVFTGDELLGTILVRVSKKKFFRKWKPMFFRLTTTSVRLYENNAEYESGSAASLVFPLHPCMSIDKPALKRTYSMADETEHVFFTTFKENILDGISEFEMPNKYSNRRRNRRLCKFGSTVTTEISAFAHALHGVILRRRKERSLGRASANAGRYS</sequence>
<keyword evidence="3" id="KW-1185">Reference proteome</keyword>
<reference evidence="2 3" key="1">
    <citation type="submission" date="2017-12" db="EMBL/GenBank/DDBJ databases">
        <title>Sequencing, de novo assembly and annotation of complete genome of a new Thraustochytrid species, strain FCC1311.</title>
        <authorList>
            <person name="Sedici K."/>
            <person name="Godart F."/>
            <person name="Aiese Cigliano R."/>
            <person name="Sanseverino W."/>
            <person name="Barakat M."/>
            <person name="Ortet P."/>
            <person name="Marechal E."/>
            <person name="Cagnac O."/>
            <person name="Amato A."/>
        </authorList>
    </citation>
    <scope>NUCLEOTIDE SEQUENCE [LARGE SCALE GENOMIC DNA]</scope>
</reference>
<dbReference type="AlphaFoldDB" id="A0A2R5GFF5"/>
<organism evidence="2 3">
    <name type="scientific">Hondaea fermentalgiana</name>
    <dbReference type="NCBI Taxonomy" id="2315210"/>
    <lineage>
        <taxon>Eukaryota</taxon>
        <taxon>Sar</taxon>
        <taxon>Stramenopiles</taxon>
        <taxon>Bigyra</taxon>
        <taxon>Labyrinthulomycetes</taxon>
        <taxon>Thraustochytrida</taxon>
        <taxon>Thraustochytriidae</taxon>
        <taxon>Hondaea</taxon>
    </lineage>
</organism>
<evidence type="ECO:0008006" key="4">
    <source>
        <dbReference type="Google" id="ProtNLM"/>
    </source>
</evidence>
<evidence type="ECO:0000313" key="2">
    <source>
        <dbReference type="EMBL" id="GBG26981.1"/>
    </source>
</evidence>
<dbReference type="EMBL" id="BEYU01000027">
    <property type="protein sequence ID" value="GBG26981.1"/>
    <property type="molecule type" value="Genomic_DNA"/>
</dbReference>
<feature type="compositionally biased region" description="Low complexity" evidence="1">
    <location>
        <begin position="168"/>
        <end position="185"/>
    </location>
</feature>
<dbReference type="Proteomes" id="UP000241890">
    <property type="component" value="Unassembled WGS sequence"/>
</dbReference>
<name>A0A2R5GFF5_9STRA</name>